<evidence type="ECO:0000313" key="5">
    <source>
        <dbReference type="EMBL" id="PAV15227.1"/>
    </source>
</evidence>
<dbReference type="GO" id="GO:0005634">
    <property type="term" value="C:nucleus"/>
    <property type="evidence" value="ECO:0007669"/>
    <property type="project" value="TreeGrafter"/>
</dbReference>
<dbReference type="PANTHER" id="PTHR19965:SF82">
    <property type="entry name" value="THO COMPLEX SUBUNIT 4"/>
    <property type="match status" value="1"/>
</dbReference>
<proteinExistence type="predicted"/>
<dbReference type="InterPro" id="IPR025715">
    <property type="entry name" value="FoP_C"/>
</dbReference>
<name>A0A286U6N4_9AGAM</name>
<dbReference type="InParanoid" id="A0A286U6N4"/>
<comment type="caution">
    <text evidence="5">The sequence shown here is derived from an EMBL/GenBank/DDBJ whole genome shotgun (WGS) entry which is preliminary data.</text>
</comment>
<keyword evidence="6" id="KW-1185">Reference proteome</keyword>
<dbReference type="SMART" id="SM00360">
    <property type="entry name" value="RRM"/>
    <property type="match status" value="1"/>
</dbReference>
<feature type="compositionally biased region" description="Basic and acidic residues" evidence="3">
    <location>
        <begin position="165"/>
        <end position="179"/>
    </location>
</feature>
<feature type="region of interest" description="Disordered" evidence="3">
    <location>
        <begin position="164"/>
        <end position="210"/>
    </location>
</feature>
<dbReference type="Gene3D" id="3.30.70.330">
    <property type="match status" value="1"/>
</dbReference>
<dbReference type="InterPro" id="IPR012677">
    <property type="entry name" value="Nucleotide-bd_a/b_plait_sf"/>
</dbReference>
<evidence type="ECO:0000256" key="1">
    <source>
        <dbReference type="ARBA" id="ARBA00022884"/>
    </source>
</evidence>
<dbReference type="SUPFAM" id="SSF54928">
    <property type="entry name" value="RNA-binding domain, RBD"/>
    <property type="match status" value="1"/>
</dbReference>
<accession>A0A286U6N4</accession>
<dbReference type="InterPro" id="IPR051229">
    <property type="entry name" value="ALYREF_mRNA_export"/>
</dbReference>
<keyword evidence="1 2" id="KW-0694">RNA-binding</keyword>
<protein>
    <submittedName>
        <fullName evidence="5">RNA-binding domain-containing</fullName>
    </submittedName>
</protein>
<dbReference type="GO" id="GO:0003729">
    <property type="term" value="F:mRNA binding"/>
    <property type="evidence" value="ECO:0007669"/>
    <property type="project" value="TreeGrafter"/>
</dbReference>
<dbReference type="STRING" id="2282107.A0A286U6N4"/>
<dbReference type="AlphaFoldDB" id="A0A286U6N4"/>
<dbReference type="PROSITE" id="PS50102">
    <property type="entry name" value="RRM"/>
    <property type="match status" value="1"/>
</dbReference>
<feature type="domain" description="RRM" evidence="4">
    <location>
        <begin position="54"/>
        <end position="132"/>
    </location>
</feature>
<dbReference type="Proteomes" id="UP000217199">
    <property type="component" value="Unassembled WGS sequence"/>
</dbReference>
<evidence type="ECO:0000313" key="6">
    <source>
        <dbReference type="Proteomes" id="UP000217199"/>
    </source>
</evidence>
<organism evidence="5 6">
    <name type="scientific">Pyrrhoderma noxium</name>
    <dbReference type="NCBI Taxonomy" id="2282107"/>
    <lineage>
        <taxon>Eukaryota</taxon>
        <taxon>Fungi</taxon>
        <taxon>Dikarya</taxon>
        <taxon>Basidiomycota</taxon>
        <taxon>Agaricomycotina</taxon>
        <taxon>Agaricomycetes</taxon>
        <taxon>Hymenochaetales</taxon>
        <taxon>Hymenochaetaceae</taxon>
        <taxon>Pyrrhoderma</taxon>
    </lineage>
</organism>
<gene>
    <name evidence="5" type="ORF">PNOK_0898800</name>
</gene>
<evidence type="ECO:0000259" key="4">
    <source>
        <dbReference type="PROSITE" id="PS50102"/>
    </source>
</evidence>
<dbReference type="InterPro" id="IPR000504">
    <property type="entry name" value="RRM_dom"/>
</dbReference>
<feature type="compositionally biased region" description="Basic residues" evidence="3">
    <location>
        <begin position="187"/>
        <end position="200"/>
    </location>
</feature>
<dbReference type="OrthoDB" id="5382468at2759"/>
<dbReference type="CDD" id="cd12418">
    <property type="entry name" value="RRM_Aly_REF_like"/>
    <property type="match status" value="1"/>
</dbReference>
<feature type="compositionally biased region" description="Basic and acidic residues" evidence="3">
    <location>
        <begin position="201"/>
        <end position="210"/>
    </location>
</feature>
<sequence>MARSAGFRSKKPYERSAGPRGSDGMWVHDLHDKNVPPAVVNANRKPQSEDSANNKLLVSNLHYEVTENDLITIFGQVGTLIREPFIKYDKSGRSTGEAVITFEKPVDASKALEQFDGILAKGQEMSIKYDTFVPKRAPRVNVQLRDRIAKPSLISRLSGDVDAALESKEDSKPSPRFDDGGVGPTRTRARRGKGRRHGERFKKEPKTAADLDKELEAYLEDDNNVSVNVTAAVAPAPTVITSTKNEDVEMEV</sequence>
<evidence type="ECO:0000256" key="3">
    <source>
        <dbReference type="SAM" id="MobiDB-lite"/>
    </source>
</evidence>
<dbReference type="InterPro" id="IPR035979">
    <property type="entry name" value="RBD_domain_sf"/>
</dbReference>
<reference evidence="5 6" key="1">
    <citation type="journal article" date="2017" name="Mol. Ecol.">
        <title>Comparative and population genomic landscape of Phellinus noxius: A hypervariable fungus causing root rot in trees.</title>
        <authorList>
            <person name="Chung C.L."/>
            <person name="Lee T.J."/>
            <person name="Akiba M."/>
            <person name="Lee H.H."/>
            <person name="Kuo T.H."/>
            <person name="Liu D."/>
            <person name="Ke H.M."/>
            <person name="Yokoi T."/>
            <person name="Roa M.B."/>
            <person name="Lu M.J."/>
            <person name="Chang Y.Y."/>
            <person name="Ann P.J."/>
            <person name="Tsai J.N."/>
            <person name="Chen C.Y."/>
            <person name="Tzean S.S."/>
            <person name="Ota Y."/>
            <person name="Hattori T."/>
            <person name="Sahashi N."/>
            <person name="Liou R.F."/>
            <person name="Kikuchi T."/>
            <person name="Tsai I.J."/>
        </authorList>
    </citation>
    <scope>NUCLEOTIDE SEQUENCE [LARGE SCALE GENOMIC DNA]</scope>
    <source>
        <strain evidence="5 6">FFPRI411160</strain>
    </source>
</reference>
<dbReference type="Pfam" id="PF13865">
    <property type="entry name" value="FoP_duplication"/>
    <property type="match status" value="1"/>
</dbReference>
<dbReference type="PANTHER" id="PTHR19965">
    <property type="entry name" value="RNA AND EXPORT FACTOR BINDING PROTEIN"/>
    <property type="match status" value="1"/>
</dbReference>
<dbReference type="SMART" id="SM01218">
    <property type="entry name" value="FoP_duplication"/>
    <property type="match status" value="1"/>
</dbReference>
<feature type="region of interest" description="Disordered" evidence="3">
    <location>
        <begin position="1"/>
        <end position="24"/>
    </location>
</feature>
<dbReference type="Pfam" id="PF00076">
    <property type="entry name" value="RRM_1"/>
    <property type="match status" value="1"/>
</dbReference>
<dbReference type="EMBL" id="NBII01000010">
    <property type="protein sequence ID" value="PAV15227.1"/>
    <property type="molecule type" value="Genomic_DNA"/>
</dbReference>
<dbReference type="FunCoup" id="A0A286U6N4">
    <property type="interactions" value="284"/>
</dbReference>
<evidence type="ECO:0000256" key="2">
    <source>
        <dbReference type="PROSITE-ProRule" id="PRU00176"/>
    </source>
</evidence>